<protein>
    <submittedName>
        <fullName evidence="2">Uncharacterized protein</fullName>
    </submittedName>
</protein>
<comment type="caution">
    <text evidence="2">The sequence shown here is derived from an EMBL/GenBank/DDBJ whole genome shotgun (WGS) entry which is preliminary data.</text>
</comment>
<reference evidence="3" key="1">
    <citation type="journal article" date="2019" name="Int. J. Syst. Evol. Microbiol.">
        <title>The Global Catalogue of Microorganisms (GCM) 10K type strain sequencing project: providing services to taxonomists for standard genome sequencing and annotation.</title>
        <authorList>
            <consortium name="The Broad Institute Genomics Platform"/>
            <consortium name="The Broad Institute Genome Sequencing Center for Infectious Disease"/>
            <person name="Wu L."/>
            <person name="Ma J."/>
        </authorList>
    </citation>
    <scope>NUCLEOTIDE SEQUENCE [LARGE SCALE GENOMIC DNA]</scope>
    <source>
        <strain evidence="3">CGMCC 4.1648</strain>
    </source>
</reference>
<gene>
    <name evidence="2" type="ORF">ACFPM3_12170</name>
</gene>
<keyword evidence="3" id="KW-1185">Reference proteome</keyword>
<sequence>MKRILAAAGTAATAAAALSGLATATPAAAVAPGPLDGAGQLVGATSGMGVQGATTYATGMAQVVRGMQ</sequence>
<feature type="signal peptide" evidence="1">
    <location>
        <begin position="1"/>
        <end position="24"/>
    </location>
</feature>
<accession>A0ABV9XDA6</accession>
<name>A0ABV9XDA6_9ACTN</name>
<dbReference type="RefSeq" id="WP_345690441.1">
    <property type="nucleotide sequence ID" value="NZ_BAABIT010000001.1"/>
</dbReference>
<evidence type="ECO:0000256" key="1">
    <source>
        <dbReference type="SAM" id="SignalP"/>
    </source>
</evidence>
<feature type="chain" id="PRO_5046517413" evidence="1">
    <location>
        <begin position="25"/>
        <end position="68"/>
    </location>
</feature>
<proteinExistence type="predicted"/>
<keyword evidence="1" id="KW-0732">Signal</keyword>
<dbReference type="Proteomes" id="UP001595829">
    <property type="component" value="Unassembled WGS sequence"/>
</dbReference>
<evidence type="ECO:0000313" key="2">
    <source>
        <dbReference type="EMBL" id="MFC5022887.1"/>
    </source>
</evidence>
<evidence type="ECO:0000313" key="3">
    <source>
        <dbReference type="Proteomes" id="UP001595829"/>
    </source>
</evidence>
<organism evidence="2 3">
    <name type="scientific">Streptomyces coeruleoprunus</name>
    <dbReference type="NCBI Taxonomy" id="285563"/>
    <lineage>
        <taxon>Bacteria</taxon>
        <taxon>Bacillati</taxon>
        <taxon>Actinomycetota</taxon>
        <taxon>Actinomycetes</taxon>
        <taxon>Kitasatosporales</taxon>
        <taxon>Streptomycetaceae</taxon>
        <taxon>Streptomyces</taxon>
    </lineage>
</organism>
<dbReference type="EMBL" id="JBHSJD010000007">
    <property type="protein sequence ID" value="MFC5022887.1"/>
    <property type="molecule type" value="Genomic_DNA"/>
</dbReference>